<keyword evidence="5" id="KW-1185">Reference proteome</keyword>
<evidence type="ECO:0000313" key="5">
    <source>
        <dbReference type="Proteomes" id="UP000578000"/>
    </source>
</evidence>
<proteinExistence type="predicted"/>
<dbReference type="InterPro" id="IPR050602">
    <property type="entry name" value="Malonyl-ACP_OMT"/>
</dbReference>
<accession>A0A841QBF8</accession>
<dbReference type="Pfam" id="PF08241">
    <property type="entry name" value="Methyltransf_11"/>
    <property type="match status" value="1"/>
</dbReference>
<name>A0A841QBF8_9PROT</name>
<dbReference type="Proteomes" id="UP000578000">
    <property type="component" value="Unassembled WGS sequence"/>
</dbReference>
<dbReference type="EMBL" id="JACHIE010000001">
    <property type="protein sequence ID" value="MBB6455613.1"/>
    <property type="molecule type" value="Genomic_DNA"/>
</dbReference>
<dbReference type="GO" id="GO:0008757">
    <property type="term" value="F:S-adenosylmethionine-dependent methyltransferase activity"/>
    <property type="evidence" value="ECO:0007669"/>
    <property type="project" value="InterPro"/>
</dbReference>
<dbReference type="AlphaFoldDB" id="A0A841QBF8"/>
<keyword evidence="2 4" id="KW-0808">Transferase</keyword>
<reference evidence="4 5" key="1">
    <citation type="submission" date="2020-08" db="EMBL/GenBank/DDBJ databases">
        <title>Genomic Encyclopedia of Type Strains, Phase IV (KMG-IV): sequencing the most valuable type-strain genomes for metagenomic binning, comparative biology and taxonomic classification.</title>
        <authorList>
            <person name="Goeker M."/>
        </authorList>
    </citation>
    <scope>NUCLEOTIDE SEQUENCE [LARGE SCALE GENOMIC DNA]</scope>
    <source>
        <strain evidence="4 5">DSM 4491</strain>
    </source>
</reference>
<dbReference type="GO" id="GO:0032259">
    <property type="term" value="P:methylation"/>
    <property type="evidence" value="ECO:0007669"/>
    <property type="project" value="UniProtKB-KW"/>
</dbReference>
<evidence type="ECO:0000313" key="4">
    <source>
        <dbReference type="EMBL" id="MBB6455613.1"/>
    </source>
</evidence>
<dbReference type="SUPFAM" id="SSF53335">
    <property type="entry name" value="S-adenosyl-L-methionine-dependent methyltransferases"/>
    <property type="match status" value="1"/>
</dbReference>
<sequence>MAGGLAKSVDTRTSAFMDTPVIFDRKAVRRHRDRAARRLDGIMPVLDITADLLLDRLDDMVRSFSAVLDIGGRGAISSRLGARGIATTSMDLSSSLVTRSEGMRVCADAEWLPFAPHSFDLVIANLSLHWVNDLPGVFAQIRHVLRPDGLFLASMPILPTLRPLRTALEAAELAVCDGVSPRVSPFPTQQSCAQLMQRAGFALPVIDTECLDLRYRSLSALMADLRAAGETNALTQRTRTIPPRMMFPAAAAELEKQGADSFAMPLHMAVLSGWAPAPTQPVPLQPGQFQHSLHDALNPQEPTA</sequence>
<dbReference type="PANTHER" id="PTHR13090">
    <property type="entry name" value="ARGININE-HYDROXYLASE NDUFAF5, MITOCHONDRIAL"/>
    <property type="match status" value="1"/>
</dbReference>
<organism evidence="4 5">
    <name type="scientific">Acetobacter lovaniensis</name>
    <dbReference type="NCBI Taxonomy" id="104100"/>
    <lineage>
        <taxon>Bacteria</taxon>
        <taxon>Pseudomonadati</taxon>
        <taxon>Pseudomonadota</taxon>
        <taxon>Alphaproteobacteria</taxon>
        <taxon>Acetobacterales</taxon>
        <taxon>Acetobacteraceae</taxon>
        <taxon>Acetobacter</taxon>
    </lineage>
</organism>
<gene>
    <name evidence="4" type="ORF">HNR55_000174</name>
</gene>
<keyword evidence="1 4" id="KW-0489">Methyltransferase</keyword>
<protein>
    <submittedName>
        <fullName evidence="4">SAM-dependent methyltransferase</fullName>
    </submittedName>
</protein>
<evidence type="ECO:0000259" key="3">
    <source>
        <dbReference type="Pfam" id="PF08241"/>
    </source>
</evidence>
<feature type="domain" description="Methyltransferase type 11" evidence="3">
    <location>
        <begin position="68"/>
        <end position="152"/>
    </location>
</feature>
<dbReference type="CDD" id="cd02440">
    <property type="entry name" value="AdoMet_MTases"/>
    <property type="match status" value="1"/>
</dbReference>
<evidence type="ECO:0000256" key="1">
    <source>
        <dbReference type="ARBA" id="ARBA00022603"/>
    </source>
</evidence>
<dbReference type="InterPro" id="IPR029063">
    <property type="entry name" value="SAM-dependent_MTases_sf"/>
</dbReference>
<evidence type="ECO:0000256" key="2">
    <source>
        <dbReference type="ARBA" id="ARBA00022679"/>
    </source>
</evidence>
<dbReference type="PANTHER" id="PTHR13090:SF1">
    <property type="entry name" value="ARGININE-HYDROXYLASE NDUFAF5, MITOCHONDRIAL"/>
    <property type="match status" value="1"/>
</dbReference>
<dbReference type="InterPro" id="IPR013216">
    <property type="entry name" value="Methyltransf_11"/>
</dbReference>
<comment type="caution">
    <text evidence="4">The sequence shown here is derived from an EMBL/GenBank/DDBJ whole genome shotgun (WGS) entry which is preliminary data.</text>
</comment>
<dbReference type="Gene3D" id="3.40.50.150">
    <property type="entry name" value="Vaccinia Virus protein VP39"/>
    <property type="match status" value="1"/>
</dbReference>